<comment type="caution">
    <text evidence="1">The sequence shown here is derived from an EMBL/GenBank/DDBJ whole genome shotgun (WGS) entry which is preliminary data.</text>
</comment>
<reference evidence="1" key="1">
    <citation type="journal article" date="2015" name="Nature">
        <title>Complex archaea that bridge the gap between prokaryotes and eukaryotes.</title>
        <authorList>
            <person name="Spang A."/>
            <person name="Saw J.H."/>
            <person name="Jorgensen S.L."/>
            <person name="Zaremba-Niedzwiedzka K."/>
            <person name="Martijn J."/>
            <person name="Lind A.E."/>
            <person name="van Eijk R."/>
            <person name="Schleper C."/>
            <person name="Guy L."/>
            <person name="Ettema T.J."/>
        </authorList>
    </citation>
    <scope>NUCLEOTIDE SEQUENCE</scope>
</reference>
<organism evidence="1">
    <name type="scientific">marine sediment metagenome</name>
    <dbReference type="NCBI Taxonomy" id="412755"/>
    <lineage>
        <taxon>unclassified sequences</taxon>
        <taxon>metagenomes</taxon>
        <taxon>ecological metagenomes</taxon>
    </lineage>
</organism>
<dbReference type="InterPro" id="IPR003789">
    <property type="entry name" value="Asn/Gln_tRNA_amidoTrase-B-like"/>
</dbReference>
<dbReference type="InterPro" id="IPR019004">
    <property type="entry name" value="YqeY/Aim41"/>
</dbReference>
<protein>
    <recommendedName>
        <fullName evidence="2">GatB/YqeY domain-containing protein</fullName>
    </recommendedName>
</protein>
<dbReference type="Gene3D" id="1.10.10.410">
    <property type="match status" value="1"/>
</dbReference>
<accession>A0A0F9KNB4</accession>
<proteinExistence type="predicted"/>
<dbReference type="GO" id="GO:0016884">
    <property type="term" value="F:carbon-nitrogen ligase activity, with glutamine as amido-N-donor"/>
    <property type="evidence" value="ECO:0007669"/>
    <property type="project" value="InterPro"/>
</dbReference>
<dbReference type="AlphaFoldDB" id="A0A0F9KNB4"/>
<evidence type="ECO:0008006" key="2">
    <source>
        <dbReference type="Google" id="ProtNLM"/>
    </source>
</evidence>
<dbReference type="PANTHER" id="PTHR28055:SF1">
    <property type="entry name" value="ALTERED INHERITANCE OF MITOCHONDRIA PROTEIN 41, MITOCHONDRIAL"/>
    <property type="match status" value="1"/>
</dbReference>
<evidence type="ECO:0000313" key="1">
    <source>
        <dbReference type="EMBL" id="KKM16815.1"/>
    </source>
</evidence>
<dbReference type="Pfam" id="PF09424">
    <property type="entry name" value="YqeY"/>
    <property type="match status" value="1"/>
</dbReference>
<dbReference type="InterPro" id="IPR042184">
    <property type="entry name" value="YqeY/Aim41_N"/>
</dbReference>
<dbReference type="SUPFAM" id="SSF89095">
    <property type="entry name" value="GatB/YqeY motif"/>
    <property type="match status" value="1"/>
</dbReference>
<dbReference type="Gene3D" id="1.10.1510.10">
    <property type="entry name" value="Uncharacterised protein YqeY/AIM41 PF09424, N-terminal domain"/>
    <property type="match status" value="1"/>
</dbReference>
<dbReference type="EMBL" id="LAZR01014593">
    <property type="protein sequence ID" value="KKM16815.1"/>
    <property type="molecule type" value="Genomic_DNA"/>
</dbReference>
<sequence>MSIASTIREKWIVARKARKDTVAISMMTVLHSDVEKIGKENNRKATDEEAVIVIRRLLKSNAEMQQILTDVGDDLDVAKHEREILECFLPKQLTEPELNLIIGQICIEVEATSLKDMGRVMRVLKERHGTAVTMQLASAITKRLLG</sequence>
<dbReference type="InterPro" id="IPR023168">
    <property type="entry name" value="GatB_Yqey_C_2"/>
</dbReference>
<gene>
    <name evidence="1" type="ORF">LCGC14_1682080</name>
</gene>
<dbReference type="PANTHER" id="PTHR28055">
    <property type="entry name" value="ALTERED INHERITANCE OF MITOCHONDRIA PROTEIN 41, MITOCHONDRIAL"/>
    <property type="match status" value="1"/>
</dbReference>
<name>A0A0F9KNB4_9ZZZZ</name>